<sequence length="328" mass="36708">MCLAAEAEVCELDAALVGAQQHVFALEVAVHQVVVVQVAHSTGDLCEEVACLPPGDAPTALHSLQQVGGGRLHHDVQLPVAHLDELEDVHNVRMPHAAKDGQLSGQELVDEVRRRAPPVYYLDGHRALVLLGCGHLYLGVTTLTYCAAQLIAEFAQEFVARHGGAWGARGSRRRLLSGGGRTPISGLTHGAWHLHTRTPMCPLPGPRRRGAFYYPGYSLFAVGIGTLLFGYWSMMKWNRERRRLQIEDFEARIALMPLLQAEKDRRILRMLRENLEEEAVIMKDVPNWKVGESMFHTTRWVTPMMGELYGLRTNEEILNATYGFIWYT</sequence>
<keyword evidence="7" id="KW-0999">Mitochondrion inner membrane</keyword>
<dbReference type="InterPro" id="IPR009346">
    <property type="entry name" value="GRIM-19"/>
</dbReference>
<evidence type="ECO:0000256" key="5">
    <source>
        <dbReference type="ARBA" id="ARBA00022660"/>
    </source>
</evidence>
<keyword evidence="11 16" id="KW-0472">Membrane</keyword>
<evidence type="ECO:0000256" key="6">
    <source>
        <dbReference type="ARBA" id="ARBA00022692"/>
    </source>
</evidence>
<evidence type="ECO:0000256" key="7">
    <source>
        <dbReference type="ARBA" id="ARBA00022792"/>
    </source>
</evidence>
<dbReference type="Pfam" id="PF06212">
    <property type="entry name" value="GRIM-19"/>
    <property type="match status" value="1"/>
</dbReference>
<evidence type="ECO:0000256" key="9">
    <source>
        <dbReference type="ARBA" id="ARBA00022989"/>
    </source>
</evidence>
<evidence type="ECO:0000313" key="18">
    <source>
        <dbReference type="Proteomes" id="UP000593571"/>
    </source>
</evidence>
<keyword evidence="8" id="KW-0249">Electron transport</keyword>
<keyword evidence="5" id="KW-0679">Respiratory chain</keyword>
<evidence type="ECO:0000256" key="11">
    <source>
        <dbReference type="ARBA" id="ARBA00023136"/>
    </source>
</evidence>
<dbReference type="PANTHER" id="PTHR12966:SF0">
    <property type="entry name" value="NADH DEHYDROGENASE [UBIQUINONE] 1 ALPHA SUBCOMPLEX SUBUNIT 13"/>
    <property type="match status" value="1"/>
</dbReference>
<evidence type="ECO:0000313" key="17">
    <source>
        <dbReference type="EMBL" id="KAF6401531.1"/>
    </source>
</evidence>
<dbReference type="PANTHER" id="PTHR12966">
    <property type="entry name" value="NADH DEHYDROGENASE UBIQUINONE 1 ALPHA SUBCOMPLEX SUBUNIT 13"/>
    <property type="match status" value="1"/>
</dbReference>
<keyword evidence="9 16" id="KW-1133">Transmembrane helix</keyword>
<evidence type="ECO:0000256" key="16">
    <source>
        <dbReference type="SAM" id="Phobius"/>
    </source>
</evidence>
<protein>
    <recommendedName>
        <fullName evidence="3">NADH dehydrogenase [ubiquinone] 1 alpha subcomplex subunit 13</fullName>
    </recommendedName>
    <alternativeName>
        <fullName evidence="13">Complex I-B16.6</fullName>
    </alternativeName>
    <alternativeName>
        <fullName evidence="12">NADH-ubiquinone oxidoreductase B16.6 subunit</fullName>
    </alternativeName>
</protein>
<reference evidence="17 18" key="1">
    <citation type="journal article" date="2020" name="Nature">
        <title>Six reference-quality genomes reveal evolution of bat adaptations.</title>
        <authorList>
            <person name="Jebb D."/>
            <person name="Huang Z."/>
            <person name="Pippel M."/>
            <person name="Hughes G.M."/>
            <person name="Lavrichenko K."/>
            <person name="Devanna P."/>
            <person name="Winkler S."/>
            <person name="Jermiin L.S."/>
            <person name="Skirmuntt E.C."/>
            <person name="Katzourakis A."/>
            <person name="Burkitt-Gray L."/>
            <person name="Ray D.A."/>
            <person name="Sullivan K.A.M."/>
            <person name="Roscito J.G."/>
            <person name="Kirilenko B.M."/>
            <person name="Davalos L.M."/>
            <person name="Corthals A.P."/>
            <person name="Power M.L."/>
            <person name="Jones G."/>
            <person name="Ransome R.D."/>
            <person name="Dechmann D.K.N."/>
            <person name="Locatelli A.G."/>
            <person name="Puechmaille S.J."/>
            <person name="Fedrigo O."/>
            <person name="Jarvis E.D."/>
            <person name="Hiller M."/>
            <person name="Vernes S.C."/>
            <person name="Myers E.W."/>
            <person name="Teeling E.C."/>
        </authorList>
    </citation>
    <scope>NUCLEOTIDE SEQUENCE [LARGE SCALE GENOMIC DNA]</scope>
    <source>
        <strain evidence="17">MRouAeg1</strain>
        <tissue evidence="17">Muscle</tissue>
    </source>
</reference>
<comment type="function">
    <text evidence="14">Accessory subunit of the mitochondrial membrane respiratory chain NADH dehydrogenase (Complex I), that is believed not to be involved in catalysis. Complex I functions in the transfer of electrons from NADH to the respiratory chain. The immediate electron acceptor for the enzyme is believed to be ubiquinone. Involved in the interferon/all-trans-retinoic acid (IFN/RA) induced cell death. This apoptotic activity is inhibited by interaction with viral IRF1. Prevents the transactivation of STAT3 target genes. May play a role in CARD15-mediated innate mucosal responses and serve to regulate intestinal epithelial cell responses to microbes.</text>
</comment>
<keyword evidence="6 16" id="KW-0812">Transmembrane</keyword>
<evidence type="ECO:0000256" key="13">
    <source>
        <dbReference type="ARBA" id="ARBA00031622"/>
    </source>
</evidence>
<keyword evidence="18" id="KW-1185">Reference proteome</keyword>
<keyword evidence="4" id="KW-0813">Transport</keyword>
<accession>A0A7J8BSU9</accession>
<dbReference type="EMBL" id="JACASE010000016">
    <property type="protein sequence ID" value="KAF6401531.1"/>
    <property type="molecule type" value="Genomic_DNA"/>
</dbReference>
<evidence type="ECO:0000256" key="10">
    <source>
        <dbReference type="ARBA" id="ARBA00023128"/>
    </source>
</evidence>
<evidence type="ECO:0000256" key="12">
    <source>
        <dbReference type="ARBA" id="ARBA00030328"/>
    </source>
</evidence>
<evidence type="ECO:0000256" key="4">
    <source>
        <dbReference type="ARBA" id="ARBA00022448"/>
    </source>
</evidence>
<dbReference type="AlphaFoldDB" id="A0A7J8BSU9"/>
<evidence type="ECO:0000256" key="1">
    <source>
        <dbReference type="ARBA" id="ARBA00004298"/>
    </source>
</evidence>
<evidence type="ECO:0000256" key="15">
    <source>
        <dbReference type="ARBA" id="ARBA00046797"/>
    </source>
</evidence>
<evidence type="ECO:0000256" key="3">
    <source>
        <dbReference type="ARBA" id="ARBA00018192"/>
    </source>
</evidence>
<keyword evidence="10" id="KW-0496">Mitochondrion</keyword>
<dbReference type="GO" id="GO:0005743">
    <property type="term" value="C:mitochondrial inner membrane"/>
    <property type="evidence" value="ECO:0007669"/>
    <property type="project" value="UniProtKB-SubCell"/>
</dbReference>
<dbReference type="Proteomes" id="UP000593571">
    <property type="component" value="Unassembled WGS sequence"/>
</dbReference>
<gene>
    <name evidence="17" type="ORF">HJG63_009595</name>
</gene>
<comment type="caution">
    <text evidence="17">The sequence shown here is derived from an EMBL/GenBank/DDBJ whole genome shotgun (WGS) entry which is preliminary data.</text>
</comment>
<organism evidence="17 18">
    <name type="scientific">Rousettus aegyptiacus</name>
    <name type="common">Egyptian fruit bat</name>
    <name type="synonym">Pteropus aegyptiacus</name>
    <dbReference type="NCBI Taxonomy" id="9407"/>
    <lineage>
        <taxon>Eukaryota</taxon>
        <taxon>Metazoa</taxon>
        <taxon>Chordata</taxon>
        <taxon>Craniata</taxon>
        <taxon>Vertebrata</taxon>
        <taxon>Euteleostomi</taxon>
        <taxon>Mammalia</taxon>
        <taxon>Eutheria</taxon>
        <taxon>Laurasiatheria</taxon>
        <taxon>Chiroptera</taxon>
        <taxon>Yinpterochiroptera</taxon>
        <taxon>Pteropodoidea</taxon>
        <taxon>Pteropodidae</taxon>
        <taxon>Rousettinae</taxon>
        <taxon>Rousettus</taxon>
    </lineage>
</organism>
<comment type="similarity">
    <text evidence="2">Belongs to the complex I NDUFA13 subunit family.</text>
</comment>
<evidence type="ECO:0000256" key="2">
    <source>
        <dbReference type="ARBA" id="ARBA00007312"/>
    </source>
</evidence>
<name>A0A7J8BSU9_ROUAE</name>
<evidence type="ECO:0000256" key="8">
    <source>
        <dbReference type="ARBA" id="ARBA00022982"/>
    </source>
</evidence>
<comment type="subunit">
    <text evidence="15">Complex I is composed of 45 different subunits. Interacts with CARD15, but not with CARD4. Interacts with STAT3, but not with STAT1, STAT2 and STAT5A. Interacts with OLFM4.</text>
</comment>
<feature type="transmembrane region" description="Helical" evidence="16">
    <location>
        <begin position="212"/>
        <end position="234"/>
    </location>
</feature>
<proteinExistence type="inferred from homology"/>
<evidence type="ECO:0000256" key="14">
    <source>
        <dbReference type="ARBA" id="ARBA00045908"/>
    </source>
</evidence>
<dbReference type="GO" id="GO:0045271">
    <property type="term" value="C:respiratory chain complex I"/>
    <property type="evidence" value="ECO:0007669"/>
    <property type="project" value="UniProtKB-ARBA"/>
</dbReference>
<comment type="subcellular location">
    <subcellularLocation>
        <location evidence="1">Mitochondrion inner membrane</location>
        <topology evidence="1">Single-pass membrane protein</topology>
        <orientation evidence="1">Matrix side</orientation>
    </subcellularLocation>
</comment>